<evidence type="ECO:0000256" key="5">
    <source>
        <dbReference type="HAMAP-Rule" id="MF_00731"/>
    </source>
</evidence>
<dbReference type="EMBL" id="JAMQCR010000001">
    <property type="protein sequence ID" value="MCM2531345.1"/>
    <property type="molecule type" value="Genomic_DNA"/>
</dbReference>
<dbReference type="Gene3D" id="3.30.300.30">
    <property type="match status" value="1"/>
</dbReference>
<dbReference type="PANTHER" id="PTHR24096">
    <property type="entry name" value="LONG-CHAIN-FATTY-ACID--COA LIGASE"/>
    <property type="match status" value="1"/>
</dbReference>
<organism evidence="8 9">
    <name type="scientific">Neobacillus pocheonensis</name>
    <dbReference type="NCBI Taxonomy" id="363869"/>
    <lineage>
        <taxon>Bacteria</taxon>
        <taxon>Bacillati</taxon>
        <taxon>Bacillota</taxon>
        <taxon>Bacilli</taxon>
        <taxon>Bacillales</taxon>
        <taxon>Bacillaceae</taxon>
        <taxon>Neobacillus</taxon>
    </lineage>
</organism>
<sequence>MQNENMPNFLKKRAFLTPDRTAIYFHDETLTFNELYHRSVKAAGQLQGLGVKKDDYVGVLLKNHLDTVIILFALQLLGVTAVILNNRLTTAELAWQLNDSKTKIVVLEPSLSEVGNALKSSIASLSCVTNNQLFLMKSEVPIIQEEVDLADICTVMYTSGTTGNPKGVMQSYGNHWWNSVGSALNLGFIERDCWLCTVPIFHISGFSILMRGVIYGVPIVLHESFDVEKVLADIKNKQVTIMSVVGTMLSRIVTAIKDEHLPEQFRCMLLGGGPAPLPLLQSCVEKGIPVFQTYGMTETASQIVTLSPEYSLTKLGSAGKPLFPAQLKIELDDGSDAPAGTAGEIVVKGPNITAGYLYRPEATMEKLRDGWLHTGDVGYLDEEGFLYVLDRRSDLIISGGENIYPAELESVLLGHPDVADAGVTGVEDDSWGQVPIAFVVKKDGADVSVEELVDYCMSRLAKYKIPKAVYFTDLLPRNAAKKLLRRKLREWLKEAGLDDENFIN</sequence>
<evidence type="ECO:0000259" key="7">
    <source>
        <dbReference type="Pfam" id="PF13193"/>
    </source>
</evidence>
<comment type="pathway">
    <text evidence="5">Quinol/quinone metabolism; 1,4-dihydroxy-2-naphthoate biosynthesis; 1,4-dihydroxy-2-naphthoate from chorismate: step 5/7.</text>
</comment>
<evidence type="ECO:0000256" key="1">
    <source>
        <dbReference type="ARBA" id="ARBA00022428"/>
    </source>
</evidence>
<dbReference type="PROSITE" id="PS00455">
    <property type="entry name" value="AMP_BINDING"/>
    <property type="match status" value="1"/>
</dbReference>
<comment type="pathway">
    <text evidence="5">Quinol/quinone metabolism; menaquinone biosynthesis.</text>
</comment>
<comment type="catalytic activity">
    <reaction evidence="5">
        <text>2-succinylbenzoate + ATP + CoA = 2-succinylbenzoyl-CoA + AMP + diphosphate</text>
        <dbReference type="Rhea" id="RHEA:17009"/>
        <dbReference type="ChEBI" id="CHEBI:18325"/>
        <dbReference type="ChEBI" id="CHEBI:30616"/>
        <dbReference type="ChEBI" id="CHEBI:33019"/>
        <dbReference type="ChEBI" id="CHEBI:57287"/>
        <dbReference type="ChEBI" id="CHEBI:57364"/>
        <dbReference type="ChEBI" id="CHEBI:456215"/>
        <dbReference type="EC" id="6.2.1.26"/>
    </reaction>
</comment>
<keyword evidence="1 5" id="KW-0474">Menaquinone biosynthesis</keyword>
<evidence type="ECO:0000256" key="2">
    <source>
        <dbReference type="ARBA" id="ARBA00022598"/>
    </source>
</evidence>
<accession>A0ABT0W4S6</accession>
<evidence type="ECO:0000256" key="3">
    <source>
        <dbReference type="ARBA" id="ARBA00022741"/>
    </source>
</evidence>
<gene>
    <name evidence="5" type="primary">menE</name>
    <name evidence="8" type="ORF">NDK43_01640</name>
</gene>
<evidence type="ECO:0000313" key="8">
    <source>
        <dbReference type="EMBL" id="MCM2531345.1"/>
    </source>
</evidence>
<feature type="domain" description="AMP-binding enzyme C-terminal" evidence="7">
    <location>
        <begin position="407"/>
        <end position="482"/>
    </location>
</feature>
<dbReference type="PANTHER" id="PTHR24096:SF149">
    <property type="entry name" value="AMP-BINDING DOMAIN-CONTAINING PROTEIN-RELATED"/>
    <property type="match status" value="1"/>
</dbReference>
<dbReference type="InterPro" id="IPR020845">
    <property type="entry name" value="AMP-binding_CS"/>
</dbReference>
<comment type="function">
    <text evidence="5">Converts 2-succinylbenzoate (OSB) to 2-succinylbenzoyl-CoA (OSB-CoA).</text>
</comment>
<keyword evidence="4 5" id="KW-0067">ATP-binding</keyword>
<dbReference type="HAMAP" id="MF_00731">
    <property type="entry name" value="MenE"/>
    <property type="match status" value="1"/>
</dbReference>
<dbReference type="InterPro" id="IPR045851">
    <property type="entry name" value="AMP-bd_C_sf"/>
</dbReference>
<dbReference type="InterPro" id="IPR010192">
    <property type="entry name" value="MenE"/>
</dbReference>
<evidence type="ECO:0000313" key="9">
    <source>
        <dbReference type="Proteomes" id="UP001523262"/>
    </source>
</evidence>
<keyword evidence="2 5" id="KW-0436">Ligase</keyword>
<keyword evidence="9" id="KW-1185">Reference proteome</keyword>
<dbReference type="Pfam" id="PF00501">
    <property type="entry name" value="AMP-binding"/>
    <property type="match status" value="1"/>
</dbReference>
<reference evidence="8 9" key="1">
    <citation type="submission" date="2022-06" db="EMBL/GenBank/DDBJ databases">
        <authorList>
            <person name="Jeon C.O."/>
        </authorList>
    </citation>
    <scope>NUCLEOTIDE SEQUENCE [LARGE SCALE GENOMIC DNA]</scope>
    <source>
        <strain evidence="8 9">KCTC 13943</strain>
    </source>
</reference>
<proteinExistence type="inferred from homology"/>
<evidence type="ECO:0000256" key="4">
    <source>
        <dbReference type="ARBA" id="ARBA00022840"/>
    </source>
</evidence>
<name>A0ABT0W4S6_9BACI</name>
<dbReference type="Proteomes" id="UP001523262">
    <property type="component" value="Unassembled WGS sequence"/>
</dbReference>
<dbReference type="GO" id="GO:0008756">
    <property type="term" value="F:o-succinylbenzoate-CoA ligase activity"/>
    <property type="evidence" value="ECO:0007669"/>
    <property type="project" value="UniProtKB-EC"/>
</dbReference>
<dbReference type="Pfam" id="PF13193">
    <property type="entry name" value="AMP-binding_C"/>
    <property type="match status" value="1"/>
</dbReference>
<dbReference type="InterPro" id="IPR025110">
    <property type="entry name" value="AMP-bd_C"/>
</dbReference>
<dbReference type="SUPFAM" id="SSF56801">
    <property type="entry name" value="Acetyl-CoA synthetase-like"/>
    <property type="match status" value="1"/>
</dbReference>
<dbReference type="CDD" id="cd05912">
    <property type="entry name" value="OSB_CoA_lg"/>
    <property type="match status" value="1"/>
</dbReference>
<dbReference type="InterPro" id="IPR042099">
    <property type="entry name" value="ANL_N_sf"/>
</dbReference>
<evidence type="ECO:0000259" key="6">
    <source>
        <dbReference type="Pfam" id="PF00501"/>
    </source>
</evidence>
<feature type="domain" description="AMP-dependent synthetase/ligase" evidence="6">
    <location>
        <begin position="12"/>
        <end position="357"/>
    </location>
</feature>
<dbReference type="NCBIfam" id="NF002966">
    <property type="entry name" value="PRK03640.1"/>
    <property type="match status" value="1"/>
</dbReference>
<keyword evidence="3 5" id="KW-0547">Nucleotide-binding</keyword>
<dbReference type="NCBIfam" id="TIGR01923">
    <property type="entry name" value="menE"/>
    <property type="match status" value="1"/>
</dbReference>
<dbReference type="Gene3D" id="3.40.50.12780">
    <property type="entry name" value="N-terminal domain of ligase-like"/>
    <property type="match status" value="1"/>
</dbReference>
<dbReference type="InterPro" id="IPR000873">
    <property type="entry name" value="AMP-dep_synth/lig_dom"/>
</dbReference>
<comment type="caution">
    <text evidence="8">The sequence shown here is derived from an EMBL/GenBank/DDBJ whole genome shotgun (WGS) entry which is preliminary data.</text>
</comment>
<protein>
    <recommendedName>
        <fullName evidence="5">2-succinylbenzoate--CoA ligase</fullName>
        <ecNumber evidence="5">6.2.1.26</ecNumber>
    </recommendedName>
    <alternativeName>
        <fullName evidence="5">o-succinylbenzoyl-CoA synthetase</fullName>
        <shortName evidence="5">OSB-CoA synthetase</shortName>
    </alternativeName>
</protein>
<comment type="similarity">
    <text evidence="5">Belongs to the ATP-dependent AMP-binding enzyme family. MenE subfamily.</text>
</comment>
<dbReference type="EC" id="6.2.1.26" evidence="5"/>